<dbReference type="InterPro" id="IPR001584">
    <property type="entry name" value="Integrase_cat-core"/>
</dbReference>
<keyword evidence="1" id="KW-0472">Membrane</keyword>
<dbReference type="SUPFAM" id="SSF53098">
    <property type="entry name" value="Ribonuclease H-like"/>
    <property type="match status" value="1"/>
</dbReference>
<dbReference type="GO" id="GO:0015074">
    <property type="term" value="P:DNA integration"/>
    <property type="evidence" value="ECO:0007669"/>
    <property type="project" value="InterPro"/>
</dbReference>
<dbReference type="GO" id="GO:0003676">
    <property type="term" value="F:nucleic acid binding"/>
    <property type="evidence" value="ECO:0007669"/>
    <property type="project" value="InterPro"/>
</dbReference>
<dbReference type="InterPro" id="IPR036397">
    <property type="entry name" value="RNaseH_sf"/>
</dbReference>
<dbReference type="AlphaFoldDB" id="A0A9W6JU49"/>
<organism evidence="3 4">
    <name type="scientific">Ancylobacter defluvii</name>
    <dbReference type="NCBI Taxonomy" id="1282440"/>
    <lineage>
        <taxon>Bacteria</taxon>
        <taxon>Pseudomonadati</taxon>
        <taxon>Pseudomonadota</taxon>
        <taxon>Alphaproteobacteria</taxon>
        <taxon>Hyphomicrobiales</taxon>
        <taxon>Xanthobacteraceae</taxon>
        <taxon>Ancylobacter</taxon>
    </lineage>
</organism>
<keyword evidence="1" id="KW-1133">Transmembrane helix</keyword>
<gene>
    <name evidence="3" type="ORF">GCM10017653_07250</name>
</gene>
<sequence length="84" mass="9476">MAVDRTSKLVFARIYRKATKLVAAGFLKALLMAVPYKIHTVLTDNGVQFVQHDKRAESGFLVHAFGRVCAENSIEHRLPKPYHP</sequence>
<keyword evidence="4" id="KW-1185">Reference proteome</keyword>
<protein>
    <recommendedName>
        <fullName evidence="2">Integrase catalytic domain-containing protein</fullName>
    </recommendedName>
</protein>
<evidence type="ECO:0000259" key="2">
    <source>
        <dbReference type="PROSITE" id="PS50994"/>
    </source>
</evidence>
<evidence type="ECO:0000256" key="1">
    <source>
        <dbReference type="SAM" id="Phobius"/>
    </source>
</evidence>
<accession>A0A9W6JU49</accession>
<proteinExistence type="predicted"/>
<dbReference type="Gene3D" id="3.30.420.10">
    <property type="entry name" value="Ribonuclease H-like superfamily/Ribonuclease H"/>
    <property type="match status" value="1"/>
</dbReference>
<dbReference type="InterPro" id="IPR012337">
    <property type="entry name" value="RNaseH-like_sf"/>
</dbReference>
<dbReference type="EMBL" id="BSFM01000004">
    <property type="protein sequence ID" value="GLK82656.1"/>
    <property type="molecule type" value="Genomic_DNA"/>
</dbReference>
<evidence type="ECO:0000313" key="3">
    <source>
        <dbReference type="EMBL" id="GLK82656.1"/>
    </source>
</evidence>
<keyword evidence="1" id="KW-0812">Transmembrane</keyword>
<comment type="caution">
    <text evidence="3">The sequence shown here is derived from an EMBL/GenBank/DDBJ whole genome shotgun (WGS) entry which is preliminary data.</text>
</comment>
<evidence type="ECO:0000313" key="4">
    <source>
        <dbReference type="Proteomes" id="UP001143330"/>
    </source>
</evidence>
<reference evidence="3" key="1">
    <citation type="journal article" date="2014" name="Int. J. Syst. Evol. Microbiol.">
        <title>Complete genome sequence of Corynebacterium casei LMG S-19264T (=DSM 44701T), isolated from a smear-ripened cheese.</title>
        <authorList>
            <consortium name="US DOE Joint Genome Institute (JGI-PGF)"/>
            <person name="Walter F."/>
            <person name="Albersmeier A."/>
            <person name="Kalinowski J."/>
            <person name="Ruckert C."/>
        </authorList>
    </citation>
    <scope>NUCLEOTIDE SEQUENCE</scope>
    <source>
        <strain evidence="3">VKM B-2789</strain>
    </source>
</reference>
<dbReference type="PROSITE" id="PS50994">
    <property type="entry name" value="INTEGRASE"/>
    <property type="match status" value="1"/>
</dbReference>
<reference evidence="3" key="2">
    <citation type="submission" date="2023-01" db="EMBL/GenBank/DDBJ databases">
        <authorList>
            <person name="Sun Q."/>
            <person name="Evtushenko L."/>
        </authorList>
    </citation>
    <scope>NUCLEOTIDE SEQUENCE</scope>
    <source>
        <strain evidence="3">VKM B-2789</strain>
    </source>
</reference>
<feature type="domain" description="Integrase catalytic" evidence="2">
    <location>
        <begin position="1"/>
        <end position="84"/>
    </location>
</feature>
<name>A0A9W6JU49_9HYPH</name>
<dbReference type="Proteomes" id="UP001143330">
    <property type="component" value="Unassembled WGS sequence"/>
</dbReference>
<feature type="transmembrane region" description="Helical" evidence="1">
    <location>
        <begin position="21"/>
        <end position="38"/>
    </location>
</feature>